<dbReference type="Gene3D" id="3.10.450.50">
    <property type="match status" value="1"/>
</dbReference>
<evidence type="ECO:0000313" key="1">
    <source>
        <dbReference type="EMBL" id="AVP98734.1"/>
    </source>
</evidence>
<dbReference type="KEGG" id="xba:C7S18_16740"/>
<evidence type="ECO:0008006" key="3">
    <source>
        <dbReference type="Google" id="ProtNLM"/>
    </source>
</evidence>
<reference evidence="1 2" key="2">
    <citation type="submission" date="2018-03" db="EMBL/GenBank/DDBJ databases">
        <authorList>
            <person name="Keele B.F."/>
        </authorList>
    </citation>
    <scope>NUCLEOTIDE SEQUENCE [LARGE SCALE GENOMIC DNA]</scope>
    <source>
        <strain evidence="1 2">D13</strain>
    </source>
</reference>
<dbReference type="AlphaFoldDB" id="A0A2P1PVC7"/>
<evidence type="ECO:0000313" key="2">
    <source>
        <dbReference type="Proteomes" id="UP000241074"/>
    </source>
</evidence>
<keyword evidence="2" id="KW-1185">Reference proteome</keyword>
<dbReference type="InterPro" id="IPR032710">
    <property type="entry name" value="NTF2-like_dom_sf"/>
</dbReference>
<proteinExistence type="predicted"/>
<dbReference type="SUPFAM" id="SSF54427">
    <property type="entry name" value="NTF2-like"/>
    <property type="match status" value="1"/>
</dbReference>
<organism evidence="1 2">
    <name type="scientific">Ahniella affigens</name>
    <dbReference type="NCBI Taxonomy" id="2021234"/>
    <lineage>
        <taxon>Bacteria</taxon>
        <taxon>Pseudomonadati</taxon>
        <taxon>Pseudomonadota</taxon>
        <taxon>Gammaproteobacteria</taxon>
        <taxon>Lysobacterales</taxon>
        <taxon>Rhodanobacteraceae</taxon>
        <taxon>Ahniella</taxon>
    </lineage>
</organism>
<name>A0A2P1PVC7_9GAMM</name>
<protein>
    <recommendedName>
        <fullName evidence="3">DUF4440 domain-containing protein</fullName>
    </recommendedName>
</protein>
<sequence>MATGYSCAVQPMNRSLAMRANRVMVIVLTLMMTLTACSGDDDASRLRANMDAMELAIESQRPGEFMDYVSDDFQSGSNGFNKEQLHAYMVGLRFRNPKLSITRGPAEIELFGDRATVRVSAVVSGGRGVMPDHLDQIHVVSHWQKIDGEWQCFGAEWDDREGSGQ</sequence>
<reference evidence="1 2" key="1">
    <citation type="submission" date="2018-03" db="EMBL/GenBank/DDBJ databases">
        <title>Ahniella affigens gen. nov., sp. nov., a gammaproteobacterium isolated from sandy soil near a stream.</title>
        <authorList>
            <person name="Ko Y."/>
            <person name="Kim J.-H."/>
        </authorList>
    </citation>
    <scope>NUCLEOTIDE SEQUENCE [LARGE SCALE GENOMIC DNA]</scope>
    <source>
        <strain evidence="1 2">D13</strain>
    </source>
</reference>
<dbReference type="Proteomes" id="UP000241074">
    <property type="component" value="Chromosome"/>
</dbReference>
<dbReference type="EMBL" id="CP027860">
    <property type="protein sequence ID" value="AVP98734.1"/>
    <property type="molecule type" value="Genomic_DNA"/>
</dbReference>
<accession>A0A2P1PVC7</accession>
<gene>
    <name evidence="1" type="ORF">C7S18_16740</name>
</gene>